<dbReference type="InterPro" id="IPR029044">
    <property type="entry name" value="Nucleotide-diphossugar_trans"/>
</dbReference>
<evidence type="ECO:0000259" key="1">
    <source>
        <dbReference type="Pfam" id="PF00535"/>
    </source>
</evidence>
<feature type="domain" description="Glycosyltransferase 2-like" evidence="1">
    <location>
        <begin position="311"/>
        <end position="485"/>
    </location>
</feature>
<organism evidence="2">
    <name type="scientific">Rhizobium sp. ZPR3</name>
    <dbReference type="NCBI Taxonomy" id="3158967"/>
    <lineage>
        <taxon>Bacteria</taxon>
        <taxon>Pseudomonadati</taxon>
        <taxon>Pseudomonadota</taxon>
        <taxon>Alphaproteobacteria</taxon>
        <taxon>Hyphomicrobiales</taxon>
        <taxon>Rhizobiaceae</taxon>
        <taxon>Rhizobium/Agrobacterium group</taxon>
        <taxon>Rhizobium</taxon>
    </lineage>
</organism>
<gene>
    <name evidence="2" type="ORF">ABM479_16490</name>
</gene>
<proteinExistence type="predicted"/>
<dbReference type="InterPro" id="IPR001173">
    <property type="entry name" value="Glyco_trans_2-like"/>
</dbReference>
<sequence>MKALTELFSHRLFKRGGAAPEENVLSQMSLSTATTLDAAFALRLERLQYRPKISIVIPAYKTPKSLLNAVLGSLVWQVYQPHEIIIVDDSGPDSALSEKIDDDLTASGYIQIIYSKRNVGISEATKVGVAAAKGDFIAFIDHDDELTRDALLCVAEKISAQQEMDVWYSDQVTFDEAGKVLHHFLKPSWSPIYFLGCMYVGHLLVVRRSICLEVPLLKAYDGVQDYEFMLRVSEKTDRIGHIDRVLYKWRAVQGSLAFGGDEKSGISQLQAKAVNEHIQRKGFSWRAAPHPFLPHRAVLKPTKHTAEPRISIIIPSKNQGEVVARCLESIFVLSNYNNYEVIVVDNKTVDPVALKAFAQWPIKHIKYSQKFNYSEANNLGAEAATGDFLLFLNNDTEVLSADWMRELVMFFEDQEIGAVGPTLLYPNRTIQHAGVVLGMRGTADHIMRHFDEHVDGYGGSLAVSREVSAVTAACMMISNSLFKELGRFSLDYAKHYQDVDLCCRMRAAGKRIISVSSTKLLHHESLSRKDDGYDLGDRAIFIDRWRDQIEGGDPYYNRGFHLDAGDYVPRHDVSMG</sequence>
<dbReference type="RefSeq" id="WP_349956728.1">
    <property type="nucleotide sequence ID" value="NZ_CP157960.1"/>
</dbReference>
<dbReference type="Pfam" id="PF00535">
    <property type="entry name" value="Glycos_transf_2"/>
    <property type="match status" value="2"/>
</dbReference>
<dbReference type="Gene3D" id="3.90.550.10">
    <property type="entry name" value="Spore Coat Polysaccharide Biosynthesis Protein SpsA, Chain A"/>
    <property type="match status" value="2"/>
</dbReference>
<reference evidence="2" key="1">
    <citation type="submission" date="2024-06" db="EMBL/GenBank/DDBJ databases">
        <authorList>
            <person name="Li T."/>
            <person name="Gao R."/>
        </authorList>
    </citation>
    <scope>NUCLEOTIDE SEQUENCE</scope>
    <source>
        <strain evidence="2">ZPR3</strain>
    </source>
</reference>
<evidence type="ECO:0000313" key="2">
    <source>
        <dbReference type="EMBL" id="XBT92359.1"/>
    </source>
</evidence>
<accession>A0AAU7RQ86</accession>
<protein>
    <submittedName>
        <fullName evidence="2">Glycosyltransferase family 2 protein</fullName>
    </submittedName>
</protein>
<dbReference type="CDD" id="cd04186">
    <property type="entry name" value="GT_2_like_c"/>
    <property type="match status" value="1"/>
</dbReference>
<dbReference type="PANTHER" id="PTHR43179">
    <property type="entry name" value="RHAMNOSYLTRANSFERASE WBBL"/>
    <property type="match status" value="1"/>
</dbReference>
<dbReference type="GO" id="GO:0016757">
    <property type="term" value="F:glycosyltransferase activity"/>
    <property type="evidence" value="ECO:0007669"/>
    <property type="project" value="UniProtKB-KW"/>
</dbReference>
<dbReference type="EMBL" id="CP157960">
    <property type="protein sequence ID" value="XBT92359.1"/>
    <property type="molecule type" value="Genomic_DNA"/>
</dbReference>
<dbReference type="SUPFAM" id="SSF53448">
    <property type="entry name" value="Nucleotide-diphospho-sugar transferases"/>
    <property type="match status" value="2"/>
</dbReference>
<dbReference type="PANTHER" id="PTHR43179:SF7">
    <property type="entry name" value="RHAMNOSYLTRANSFERASE WBBL"/>
    <property type="match status" value="1"/>
</dbReference>
<name>A0AAU7RQ86_9HYPH</name>
<dbReference type="AlphaFoldDB" id="A0AAU7RQ86"/>
<feature type="domain" description="Glycosyltransferase 2-like" evidence="1">
    <location>
        <begin position="54"/>
        <end position="181"/>
    </location>
</feature>